<evidence type="ECO:0000256" key="1">
    <source>
        <dbReference type="SAM" id="Phobius"/>
    </source>
</evidence>
<keyword evidence="3" id="KW-1185">Reference proteome</keyword>
<evidence type="ECO:0000313" key="3">
    <source>
        <dbReference type="Proteomes" id="UP000070483"/>
    </source>
</evidence>
<feature type="transmembrane region" description="Helical" evidence="1">
    <location>
        <begin position="61"/>
        <end position="80"/>
    </location>
</feature>
<dbReference type="PATRIC" id="fig|157687.3.peg.854"/>
<comment type="caution">
    <text evidence="2">The sequence shown here is derived from an EMBL/GenBank/DDBJ whole genome shotgun (WGS) entry which is preliminary data.</text>
</comment>
<reference evidence="3" key="1">
    <citation type="submission" date="2016-01" db="EMBL/GenBank/DDBJ databases">
        <authorList>
            <person name="Mitreva M."/>
            <person name="Pepin K.H."/>
            <person name="Mihindukulasuriya K.A."/>
            <person name="Fulton R."/>
            <person name="Fronick C."/>
            <person name="O'Laughlin M."/>
            <person name="Miner T."/>
            <person name="Herter B."/>
            <person name="Rosa B.A."/>
            <person name="Cordes M."/>
            <person name="Tomlinson C."/>
            <person name="Wollam A."/>
            <person name="Palsikar V.B."/>
            <person name="Mardis E.R."/>
            <person name="Wilson R.K."/>
        </authorList>
    </citation>
    <scope>NUCLEOTIDE SEQUENCE [LARGE SCALE GENOMIC DNA]</scope>
    <source>
        <strain evidence="3">KA00185</strain>
    </source>
</reference>
<accession>A0A134AJW0</accession>
<evidence type="ECO:0000313" key="2">
    <source>
        <dbReference type="EMBL" id="KXB67992.1"/>
    </source>
</evidence>
<organism evidence="2 3">
    <name type="scientific">Leptotrichia wadei</name>
    <dbReference type="NCBI Taxonomy" id="157687"/>
    <lineage>
        <taxon>Bacteria</taxon>
        <taxon>Fusobacteriati</taxon>
        <taxon>Fusobacteriota</taxon>
        <taxon>Fusobacteriia</taxon>
        <taxon>Fusobacteriales</taxon>
        <taxon>Leptotrichiaceae</taxon>
        <taxon>Leptotrichia</taxon>
    </lineage>
</organism>
<name>A0A134AJW0_9FUSO</name>
<protein>
    <submittedName>
        <fullName evidence="2">Uncharacterized protein</fullName>
    </submittedName>
</protein>
<dbReference type="RefSeq" id="WP_060917691.1">
    <property type="nucleotide sequence ID" value="NZ_KQ960046.1"/>
</dbReference>
<keyword evidence="1" id="KW-0812">Transmembrane</keyword>
<proteinExistence type="predicted"/>
<dbReference type="Proteomes" id="UP000070483">
    <property type="component" value="Unassembled WGS sequence"/>
</dbReference>
<gene>
    <name evidence="2" type="ORF">HMPREF3180_00856</name>
</gene>
<sequence length="82" mass="9645">MPNDYKDICRSIEKLEKAISKLPKEFKDNKDVVRMLEKQLREFQKSNKFEIQKEIGNSKQFQITLILSVISTVISLIALFKQ</sequence>
<dbReference type="EMBL" id="LSDD01000056">
    <property type="protein sequence ID" value="KXB67992.1"/>
    <property type="molecule type" value="Genomic_DNA"/>
</dbReference>
<keyword evidence="1" id="KW-0472">Membrane</keyword>
<dbReference type="AlphaFoldDB" id="A0A134AJW0"/>
<keyword evidence="1" id="KW-1133">Transmembrane helix</keyword>